<sequence length="94" mass="10819">MTFTRRLRERIRTGEITTTIRFWIGPRVTAGSRYRMEEGHIEVDSIEPIGLPDITPQLARQSGFLGIIDLLKVAQHGKGQNIYLIRFHYVPPKS</sequence>
<keyword evidence="3" id="KW-1185">Reference proteome</keyword>
<reference evidence="2 3" key="1">
    <citation type="submission" date="2019-08" db="EMBL/GenBank/DDBJ databases">
        <title>Complete genome sequence of Terriglobus albidus strain ORNL.</title>
        <authorList>
            <person name="Podar M."/>
        </authorList>
    </citation>
    <scope>NUCLEOTIDE SEQUENCE [LARGE SCALE GENOMIC DNA]</scope>
    <source>
        <strain evidence="2 3">ORNL</strain>
    </source>
</reference>
<dbReference type="SMART" id="SM01022">
    <property type="entry name" value="ASCH"/>
    <property type="match status" value="1"/>
</dbReference>
<organism evidence="2 3">
    <name type="scientific">Terriglobus albidus</name>
    <dbReference type="NCBI Taxonomy" id="1592106"/>
    <lineage>
        <taxon>Bacteria</taxon>
        <taxon>Pseudomonadati</taxon>
        <taxon>Acidobacteriota</taxon>
        <taxon>Terriglobia</taxon>
        <taxon>Terriglobales</taxon>
        <taxon>Acidobacteriaceae</taxon>
        <taxon>Terriglobus</taxon>
    </lineage>
</organism>
<dbReference type="Gene3D" id="2.30.130.30">
    <property type="entry name" value="Hypothetical protein"/>
    <property type="match status" value="1"/>
</dbReference>
<accession>A0A5B9EFH6</accession>
<feature type="domain" description="ASCH" evidence="1">
    <location>
        <begin position="1"/>
        <end position="91"/>
    </location>
</feature>
<dbReference type="EMBL" id="CP042806">
    <property type="protein sequence ID" value="QEE29191.1"/>
    <property type="molecule type" value="Genomic_DNA"/>
</dbReference>
<protein>
    <submittedName>
        <fullName evidence="2">ASCH domain-containing protein</fullName>
    </submittedName>
</protein>
<evidence type="ECO:0000313" key="3">
    <source>
        <dbReference type="Proteomes" id="UP000321820"/>
    </source>
</evidence>
<dbReference type="Proteomes" id="UP000321820">
    <property type="component" value="Chromosome"/>
</dbReference>
<dbReference type="AlphaFoldDB" id="A0A5B9EFH6"/>
<proteinExistence type="predicted"/>
<name>A0A5B9EFH6_9BACT</name>
<dbReference type="InterPro" id="IPR015947">
    <property type="entry name" value="PUA-like_sf"/>
</dbReference>
<evidence type="ECO:0000313" key="2">
    <source>
        <dbReference type="EMBL" id="QEE29191.1"/>
    </source>
</evidence>
<evidence type="ECO:0000259" key="1">
    <source>
        <dbReference type="SMART" id="SM01022"/>
    </source>
</evidence>
<dbReference type="KEGG" id="talb:FTW19_15030"/>
<dbReference type="InterPro" id="IPR007374">
    <property type="entry name" value="ASCH_domain"/>
</dbReference>
<gene>
    <name evidence="2" type="ORF">FTW19_15030</name>
</gene>
<dbReference type="OrthoDB" id="121143at2"/>
<dbReference type="RefSeq" id="WP_147648389.1">
    <property type="nucleotide sequence ID" value="NZ_CP042806.1"/>
</dbReference>
<dbReference type="SUPFAM" id="SSF88697">
    <property type="entry name" value="PUA domain-like"/>
    <property type="match status" value="1"/>
</dbReference>